<evidence type="ECO:0000256" key="4">
    <source>
        <dbReference type="ARBA" id="ARBA00022523"/>
    </source>
</evidence>
<dbReference type="PROSITE" id="PS51277">
    <property type="entry name" value="BURP"/>
    <property type="match status" value="1"/>
</dbReference>
<keyword evidence="3" id="KW-0134">Cell wall</keyword>
<sequence>MIGQAITSRLLFIIFFLFFSISSFPITTSVGHQKNRNPFTPKAYLIRYWNKHISNTHPKPQFLLSKATPLTAFNLSLLIQLISQHSLSSHIDLFCSSANLFCFSETQQKGPTRKDSNFALYTNVNFSSYGPSRLGGVDSFKNYSGGVNIPHDSFKRYSSGSTNHTESFTSYSEDANVANSSFANYGPRSTGGSGEFRSYELEVNVPNLRFTSYDSDGNRHKLSFNSYTDEANVGSEQFINYGKNGNGIPSEFINYGTESNSVDSTFSGYGGLAKTENDTFKGYGLNGNNPHNNFKGYGLGGNSSTDSFINYRDQANAGDDTFQSYGRNSKSATANFQNYGKSFNVGPDTFQEYGRSAIRPMIGFKGYGLNNTFKDYARNGVTFAQYSKTGASTNFSTVSGSPVNKWVETGKFFREFMLKEGTVMRMPDISDKMPKRSFLPRSILSKLPFSTTRLSELKEIFHAAENMAIESVLVNTLAECERSPSPGETKRCVGSIEDMIDFAVSVLGHNVVVRTTENIQGSKSKVMIGSVRGINGGRVTRSVSCHQSLFPYLLYYCHSVPKVRVYEVDILSVESKVKINHGIAICHLDTSAWSPGHGAFVVLGFGPGQIEVCHWIFENDMTWTIAD</sequence>
<dbReference type="Pfam" id="PF03181">
    <property type="entry name" value="BURP"/>
    <property type="match status" value="1"/>
</dbReference>
<organism evidence="9 10">
    <name type="scientific">Dillenia turbinata</name>
    <dbReference type="NCBI Taxonomy" id="194707"/>
    <lineage>
        <taxon>Eukaryota</taxon>
        <taxon>Viridiplantae</taxon>
        <taxon>Streptophyta</taxon>
        <taxon>Embryophyta</taxon>
        <taxon>Tracheophyta</taxon>
        <taxon>Spermatophyta</taxon>
        <taxon>Magnoliopsida</taxon>
        <taxon>eudicotyledons</taxon>
        <taxon>Gunneridae</taxon>
        <taxon>Pentapetalae</taxon>
        <taxon>Dilleniales</taxon>
        <taxon>Dilleniaceae</taxon>
        <taxon>Dillenia</taxon>
    </lineage>
</organism>
<keyword evidence="6" id="KW-0325">Glycoprotein</keyword>
<reference evidence="9 10" key="1">
    <citation type="submission" date="2023-12" db="EMBL/GenBank/DDBJ databases">
        <title>A high-quality genome assembly for Dillenia turbinata (Dilleniales).</title>
        <authorList>
            <person name="Chanderbali A."/>
        </authorList>
    </citation>
    <scope>NUCLEOTIDE SEQUENCE [LARGE SCALE GENOMIC DNA]</scope>
    <source>
        <strain evidence="9">LSX21</strain>
        <tissue evidence="9">Leaf</tissue>
    </source>
</reference>
<keyword evidence="5 7" id="KW-0732">Signal</keyword>
<keyword evidence="3" id="KW-0964">Secreted</keyword>
<dbReference type="InterPro" id="IPR004873">
    <property type="entry name" value="BURP_dom"/>
</dbReference>
<feature type="chain" id="PRO_5042873275" evidence="7">
    <location>
        <begin position="24"/>
        <end position="627"/>
    </location>
</feature>
<keyword evidence="10" id="KW-1185">Reference proteome</keyword>
<name>A0AAN8US32_9MAGN</name>
<dbReference type="Proteomes" id="UP001370490">
    <property type="component" value="Unassembled WGS sequence"/>
</dbReference>
<protein>
    <submittedName>
        <fullName evidence="9">BURP domain</fullName>
    </submittedName>
</protein>
<feature type="domain" description="BURP" evidence="8">
    <location>
        <begin position="412"/>
        <end position="626"/>
    </location>
</feature>
<dbReference type="PANTHER" id="PTHR31458">
    <property type="entry name" value="POLYGALACTURONASE 1 BETA-LIKE PROTEIN 2"/>
    <property type="match status" value="1"/>
</dbReference>
<keyword evidence="4" id="KW-0052">Apoplast</keyword>
<evidence type="ECO:0000256" key="7">
    <source>
        <dbReference type="SAM" id="SignalP"/>
    </source>
</evidence>
<evidence type="ECO:0000256" key="3">
    <source>
        <dbReference type="ARBA" id="ARBA00022512"/>
    </source>
</evidence>
<evidence type="ECO:0000256" key="6">
    <source>
        <dbReference type="ARBA" id="ARBA00023180"/>
    </source>
</evidence>
<evidence type="ECO:0000313" key="9">
    <source>
        <dbReference type="EMBL" id="KAK6920720.1"/>
    </source>
</evidence>
<evidence type="ECO:0000259" key="8">
    <source>
        <dbReference type="PROSITE" id="PS51277"/>
    </source>
</evidence>
<accession>A0AAN8US32</accession>
<feature type="signal peptide" evidence="7">
    <location>
        <begin position="1"/>
        <end position="23"/>
    </location>
</feature>
<evidence type="ECO:0000313" key="10">
    <source>
        <dbReference type="Proteomes" id="UP001370490"/>
    </source>
</evidence>
<dbReference type="SMART" id="SM01045">
    <property type="entry name" value="BURP"/>
    <property type="match status" value="1"/>
</dbReference>
<gene>
    <name evidence="9" type="ORF">RJ641_014398</name>
</gene>
<dbReference type="PANTHER" id="PTHR31458:SF9">
    <property type="entry name" value="POLYGALACTURONASE-1 NON-CATALYTIC SUBUNIT BETA"/>
    <property type="match status" value="1"/>
</dbReference>
<dbReference type="GO" id="GO:0048046">
    <property type="term" value="C:apoplast"/>
    <property type="evidence" value="ECO:0007669"/>
    <property type="project" value="UniProtKB-SubCell"/>
</dbReference>
<proteinExistence type="predicted"/>
<dbReference type="AlphaFoldDB" id="A0AAN8US32"/>
<evidence type="ECO:0000256" key="5">
    <source>
        <dbReference type="ARBA" id="ARBA00022729"/>
    </source>
</evidence>
<evidence type="ECO:0000256" key="2">
    <source>
        <dbReference type="ARBA" id="ARBA00004271"/>
    </source>
</evidence>
<dbReference type="InterPro" id="IPR051897">
    <property type="entry name" value="PG-associated_BURP"/>
</dbReference>
<comment type="caution">
    <text evidence="9">The sequence shown here is derived from an EMBL/GenBank/DDBJ whole genome shotgun (WGS) entry which is preliminary data.</text>
</comment>
<dbReference type="EMBL" id="JBAMMX010000020">
    <property type="protein sequence ID" value="KAK6920720.1"/>
    <property type="molecule type" value="Genomic_DNA"/>
</dbReference>
<comment type="subcellular location">
    <subcellularLocation>
        <location evidence="1">Secreted</location>
        <location evidence="1">Cell wall</location>
    </subcellularLocation>
    <subcellularLocation>
        <location evidence="2">Secreted</location>
        <location evidence="2">Extracellular space</location>
        <location evidence="2">Apoplast</location>
    </subcellularLocation>
</comment>
<evidence type="ECO:0000256" key="1">
    <source>
        <dbReference type="ARBA" id="ARBA00004191"/>
    </source>
</evidence>